<dbReference type="PANTHER" id="PTHR39189">
    <property type="entry name" value="UPF0173 METAL-DEPENDENT HYDROLASE YTKL"/>
    <property type="match status" value="1"/>
</dbReference>
<dbReference type="STRING" id="1817825.A2720_04715"/>
<evidence type="ECO:0000313" key="2">
    <source>
        <dbReference type="Proteomes" id="UP000178892"/>
    </source>
</evidence>
<dbReference type="AlphaFoldDB" id="A0A1F5NTH2"/>
<dbReference type="Pfam" id="PF13483">
    <property type="entry name" value="Lactamase_B_3"/>
    <property type="match status" value="1"/>
</dbReference>
<organism evidence="1 2">
    <name type="scientific">Candidatus Doudnabacteria bacterium RIFCSPHIGHO2_01_FULL_46_24</name>
    <dbReference type="NCBI Taxonomy" id="1817825"/>
    <lineage>
        <taxon>Bacteria</taxon>
        <taxon>Candidatus Doudnaibacteriota</taxon>
    </lineage>
</organism>
<dbReference type="EMBL" id="MFEL01000018">
    <property type="protein sequence ID" value="OGE80832.1"/>
    <property type="molecule type" value="Genomic_DNA"/>
</dbReference>
<proteinExistence type="predicted"/>
<reference evidence="1 2" key="1">
    <citation type="journal article" date="2016" name="Nat. Commun.">
        <title>Thousands of microbial genomes shed light on interconnected biogeochemical processes in an aquifer system.</title>
        <authorList>
            <person name="Anantharaman K."/>
            <person name="Brown C.T."/>
            <person name="Hug L.A."/>
            <person name="Sharon I."/>
            <person name="Castelle C.J."/>
            <person name="Probst A.J."/>
            <person name="Thomas B.C."/>
            <person name="Singh A."/>
            <person name="Wilkins M.J."/>
            <person name="Karaoz U."/>
            <person name="Brodie E.L."/>
            <person name="Williams K.H."/>
            <person name="Hubbard S.S."/>
            <person name="Banfield J.F."/>
        </authorList>
    </citation>
    <scope>NUCLEOTIDE SEQUENCE [LARGE SCALE GENOMIC DNA]</scope>
</reference>
<gene>
    <name evidence="1" type="ORF">A2720_04715</name>
</gene>
<name>A0A1F5NTH2_9BACT</name>
<dbReference type="SUPFAM" id="SSF56281">
    <property type="entry name" value="Metallo-hydrolase/oxidoreductase"/>
    <property type="match status" value="1"/>
</dbReference>
<sequence length="207" mass="22034">MTISWFGISSFKIVGKDITIITDPFGSNTGLSPVRGAADAVIVSNPKSPLSGNYSSISGEPFMVAGSGEYEIKGAGILGTPAESDPGGGIIYSIELEDIRIAFLGLIKQSTLTDTQKEVLEGADVVLIGVGNGSVLNFEQAAKIATQLEPFYVIPHTYAISGLKGNFDRVDRFIKEMGEPIKDDKLTIKKKDLAGDITKLVVLDPQR</sequence>
<dbReference type="Gene3D" id="3.60.15.10">
    <property type="entry name" value="Ribonuclease Z/Hydroxyacylglutathione hydrolase-like"/>
    <property type="match status" value="1"/>
</dbReference>
<dbReference type="PANTHER" id="PTHR39189:SF1">
    <property type="entry name" value="UPF0173 METAL-DEPENDENT HYDROLASE YTKL"/>
    <property type="match status" value="1"/>
</dbReference>
<accession>A0A1F5NTH2</accession>
<evidence type="ECO:0000313" key="1">
    <source>
        <dbReference type="EMBL" id="OGE80832.1"/>
    </source>
</evidence>
<evidence type="ECO:0008006" key="3">
    <source>
        <dbReference type="Google" id="ProtNLM"/>
    </source>
</evidence>
<dbReference type="Proteomes" id="UP000178892">
    <property type="component" value="Unassembled WGS sequence"/>
</dbReference>
<comment type="caution">
    <text evidence="1">The sequence shown here is derived from an EMBL/GenBank/DDBJ whole genome shotgun (WGS) entry which is preliminary data.</text>
</comment>
<dbReference type="InterPro" id="IPR036866">
    <property type="entry name" value="RibonucZ/Hydroxyglut_hydro"/>
</dbReference>
<protein>
    <recommendedName>
        <fullName evidence="3">Lactamase</fullName>
    </recommendedName>
</protein>